<dbReference type="PANTHER" id="PTHR46579">
    <property type="entry name" value="F5/8 TYPE C DOMAIN-CONTAINING PROTEIN-RELATED"/>
    <property type="match status" value="1"/>
</dbReference>
<dbReference type="EMBL" id="GL945446">
    <property type="protein sequence ID" value="EGO18844.1"/>
    <property type="molecule type" value="Genomic_DNA"/>
</dbReference>
<organism>
    <name type="scientific">Serpula lacrymans var. lacrymans (strain S7.9)</name>
    <name type="common">Dry rot fungus</name>
    <dbReference type="NCBI Taxonomy" id="578457"/>
    <lineage>
        <taxon>Eukaryota</taxon>
        <taxon>Fungi</taxon>
        <taxon>Dikarya</taxon>
        <taxon>Basidiomycota</taxon>
        <taxon>Agaricomycotina</taxon>
        <taxon>Agaricomycetes</taxon>
        <taxon>Agaricomycetidae</taxon>
        <taxon>Boletales</taxon>
        <taxon>Coniophorineae</taxon>
        <taxon>Serpulaceae</taxon>
        <taxon>Serpula</taxon>
    </lineage>
</organism>
<dbReference type="OrthoDB" id="3269001at2759"/>
<proteinExistence type="predicted"/>
<dbReference type="RefSeq" id="XP_007324497.1">
    <property type="nucleotide sequence ID" value="XM_007324435.1"/>
</dbReference>
<dbReference type="AlphaFoldDB" id="F8PDM3"/>
<name>F8PDM3_SERL9</name>
<gene>
    <name evidence="1" type="ORF">SERLADRAFT_374898</name>
</gene>
<dbReference type="GeneID" id="18810553"/>
<dbReference type="Proteomes" id="UP000008064">
    <property type="component" value="Unassembled WGS sequence"/>
</dbReference>
<dbReference type="HOGENOM" id="CLU_1046494_0_0_1"/>
<evidence type="ECO:0000313" key="1">
    <source>
        <dbReference type="EMBL" id="EGO18844.1"/>
    </source>
</evidence>
<accession>F8PDM3</accession>
<protein>
    <submittedName>
        <fullName evidence="1">Uncharacterized protein</fullName>
    </submittedName>
</protein>
<dbReference type="KEGG" id="sla:SERLADRAFT_374898"/>
<reference evidence="1" key="1">
    <citation type="submission" date="2011-04" db="EMBL/GenBank/DDBJ databases">
        <title>Evolution of plant cell wall degrading machinery underlies the functional diversity of forest fungi.</title>
        <authorList>
            <consortium name="US DOE Joint Genome Institute (JGI-PGF)"/>
            <person name="Eastwood D.C."/>
            <person name="Floudas D."/>
            <person name="Binder M."/>
            <person name="Majcherczyk A."/>
            <person name="Schneider P."/>
            <person name="Aerts A."/>
            <person name="Asiegbu F.O."/>
            <person name="Baker S.E."/>
            <person name="Barry K."/>
            <person name="Bendiksby M."/>
            <person name="Blumentritt M."/>
            <person name="Coutinho P.M."/>
            <person name="Cullen D."/>
            <person name="Cullen D."/>
            <person name="Gathman A."/>
            <person name="Goodell B."/>
            <person name="Henrissat B."/>
            <person name="Ihrmark K."/>
            <person name="Kauserud H."/>
            <person name="Kohler A."/>
            <person name="LaButti K."/>
            <person name="Lapidus A."/>
            <person name="Lavin J.L."/>
            <person name="Lee Y.-H."/>
            <person name="Lindquist E."/>
            <person name="Lilly W."/>
            <person name="Lucas S."/>
            <person name="Morin E."/>
            <person name="Murat C."/>
            <person name="Oguiza J.A."/>
            <person name="Park J."/>
            <person name="Pisabarro A.G."/>
            <person name="Riley R."/>
            <person name="Rosling A."/>
            <person name="Salamov A."/>
            <person name="Schmidt O."/>
            <person name="Schmutz J."/>
            <person name="Skrede I."/>
            <person name="Stenlid J."/>
            <person name="Wiebenga A."/>
            <person name="Xie X."/>
            <person name="Kues U."/>
            <person name="Hibbett D.S."/>
            <person name="Hoffmeister D."/>
            <person name="Hogberg N."/>
            <person name="Martin F."/>
            <person name="Grigoriev I.V."/>
            <person name="Watkinson S.C."/>
        </authorList>
    </citation>
    <scope>NUCLEOTIDE SEQUENCE</scope>
    <source>
        <strain evidence="1">S7.9</strain>
    </source>
</reference>
<dbReference type="PANTHER" id="PTHR46579:SF1">
    <property type="entry name" value="F5_8 TYPE C DOMAIN-CONTAINING PROTEIN"/>
    <property type="match status" value="1"/>
</dbReference>
<sequence>MTCELKTFCELFANHQLQPNHHLSLHLDKCLSLFSPIHSWWAFLFEHYNGIIHNLNSNQKPGEMEKSFLKYFCIGANLRAFASHIKFPQTELYDLMMKSFHQAFIEPNSSLLSNFLSYETTSIFSIADWMELSEDVVKLDGVSFSTPKSSLRNSFVLFKFLTVAGAITAGQTCQIFYITVFSPSDKDKDLFLAFENLGTQLYYNHFKFHPCILKLSDIVLHFSCLAYVPEDIGQECIIAKLLDRVDQLLFNDMPKRPLSWDYPIGR</sequence>